<sequence>MFRMLLPVLIMADVLLMRFSEEDPGCKPLRNLRSVVDPDLLLLDHFMELRRRLREVDNQVAELRHEVMKLQRAADKRWVGDMEHLLAERQRYEEQLFVKEREQVELETRGEMFVQAMRALGMLQDGEEELKTIGSVTGRGRATFQQPVKSSMVHPNAGSKKTAPVKHVRFSLHNQ</sequence>
<dbReference type="Gramene" id="Pp3c9_10470V3.2">
    <property type="protein sequence ID" value="PAC:32912834.CDS.1"/>
    <property type="gene ID" value="Pp3c9_10470"/>
</dbReference>
<feature type="coiled-coil region" evidence="1">
    <location>
        <begin position="46"/>
        <end position="109"/>
    </location>
</feature>
<dbReference type="EnsemblPlants" id="Pp3c9_10470V3.2">
    <property type="protein sequence ID" value="PAC:32912834.CDS.1"/>
    <property type="gene ID" value="Pp3c9_10470"/>
</dbReference>
<accession>A0A2K1K2R8</accession>
<name>A0A2K1K2R8_PHYPA</name>
<evidence type="ECO:0000256" key="1">
    <source>
        <dbReference type="SAM" id="Coils"/>
    </source>
</evidence>
<evidence type="ECO:0000313" key="4">
    <source>
        <dbReference type="EnsemblPlants" id="PAC:32912833.CDS.1"/>
    </source>
</evidence>
<protein>
    <submittedName>
        <fullName evidence="3 4">Uncharacterized protein</fullName>
    </submittedName>
</protein>
<reference evidence="4" key="3">
    <citation type="submission" date="2020-12" db="UniProtKB">
        <authorList>
            <consortium name="EnsemblPlants"/>
        </authorList>
    </citation>
    <scope>IDENTIFICATION</scope>
</reference>
<evidence type="ECO:0000313" key="5">
    <source>
        <dbReference type="Proteomes" id="UP000006727"/>
    </source>
</evidence>
<dbReference type="EnsemblPlants" id="Pp3c9_10470V3.1">
    <property type="protein sequence ID" value="PAC:32912833.CDS.1"/>
    <property type="gene ID" value="Pp3c9_10470"/>
</dbReference>
<reference evidence="3 5" key="1">
    <citation type="journal article" date="2008" name="Science">
        <title>The Physcomitrella genome reveals evolutionary insights into the conquest of land by plants.</title>
        <authorList>
            <person name="Rensing S."/>
            <person name="Lang D."/>
            <person name="Zimmer A."/>
            <person name="Terry A."/>
            <person name="Salamov A."/>
            <person name="Shapiro H."/>
            <person name="Nishiyama T."/>
            <person name="Perroud P.-F."/>
            <person name="Lindquist E."/>
            <person name="Kamisugi Y."/>
            <person name="Tanahashi T."/>
            <person name="Sakakibara K."/>
            <person name="Fujita T."/>
            <person name="Oishi K."/>
            <person name="Shin-I T."/>
            <person name="Kuroki Y."/>
            <person name="Toyoda A."/>
            <person name="Suzuki Y."/>
            <person name="Hashimoto A."/>
            <person name="Yamaguchi K."/>
            <person name="Sugano A."/>
            <person name="Kohara Y."/>
            <person name="Fujiyama A."/>
            <person name="Anterola A."/>
            <person name="Aoki S."/>
            <person name="Ashton N."/>
            <person name="Barbazuk W.B."/>
            <person name="Barker E."/>
            <person name="Bennetzen J."/>
            <person name="Bezanilla M."/>
            <person name="Blankenship R."/>
            <person name="Cho S.H."/>
            <person name="Dutcher S."/>
            <person name="Estelle M."/>
            <person name="Fawcett J.A."/>
            <person name="Gundlach H."/>
            <person name="Hanada K."/>
            <person name="Heyl A."/>
            <person name="Hicks K.A."/>
            <person name="Hugh J."/>
            <person name="Lohr M."/>
            <person name="Mayer K."/>
            <person name="Melkozernov A."/>
            <person name="Murata T."/>
            <person name="Nelson D."/>
            <person name="Pils B."/>
            <person name="Prigge M."/>
            <person name="Reiss B."/>
            <person name="Renner T."/>
            <person name="Rombauts S."/>
            <person name="Rushton P."/>
            <person name="Sanderfoot A."/>
            <person name="Schween G."/>
            <person name="Shiu S.-H."/>
            <person name="Stueber K."/>
            <person name="Theodoulou F.L."/>
            <person name="Tu H."/>
            <person name="Van de Peer Y."/>
            <person name="Verrier P.J."/>
            <person name="Waters E."/>
            <person name="Wood A."/>
            <person name="Yang L."/>
            <person name="Cove D."/>
            <person name="Cuming A."/>
            <person name="Hasebe M."/>
            <person name="Lucas S."/>
            <person name="Mishler D.B."/>
            <person name="Reski R."/>
            <person name="Grigoriev I."/>
            <person name="Quatrano R.S."/>
            <person name="Boore J.L."/>
        </authorList>
    </citation>
    <scope>NUCLEOTIDE SEQUENCE [LARGE SCALE GENOMIC DNA]</scope>
    <source>
        <strain evidence="4 5">cv. Gransden 2004</strain>
    </source>
</reference>
<dbReference type="Gramene" id="Pp3c9_10470V3.1">
    <property type="protein sequence ID" value="PAC:32912833.CDS.1"/>
    <property type="gene ID" value="Pp3c9_10470"/>
</dbReference>
<organism evidence="3">
    <name type="scientific">Physcomitrium patens</name>
    <name type="common">Spreading-leaved earth moss</name>
    <name type="synonym">Physcomitrella patens</name>
    <dbReference type="NCBI Taxonomy" id="3218"/>
    <lineage>
        <taxon>Eukaryota</taxon>
        <taxon>Viridiplantae</taxon>
        <taxon>Streptophyta</taxon>
        <taxon>Embryophyta</taxon>
        <taxon>Bryophyta</taxon>
        <taxon>Bryophytina</taxon>
        <taxon>Bryopsida</taxon>
        <taxon>Funariidae</taxon>
        <taxon>Funariales</taxon>
        <taxon>Funariaceae</taxon>
        <taxon>Physcomitrium</taxon>
    </lineage>
</organism>
<dbReference type="EMBL" id="ABEU02000009">
    <property type="protein sequence ID" value="PNR48060.1"/>
    <property type="molecule type" value="Genomic_DNA"/>
</dbReference>
<feature type="chain" id="PRO_5036042958" evidence="2">
    <location>
        <begin position="17"/>
        <end position="175"/>
    </location>
</feature>
<keyword evidence="5" id="KW-1185">Reference proteome</keyword>
<evidence type="ECO:0000256" key="2">
    <source>
        <dbReference type="SAM" id="SignalP"/>
    </source>
</evidence>
<reference evidence="3 5" key="2">
    <citation type="journal article" date="2018" name="Plant J.">
        <title>The Physcomitrella patens chromosome-scale assembly reveals moss genome structure and evolution.</title>
        <authorList>
            <person name="Lang D."/>
            <person name="Ullrich K.K."/>
            <person name="Murat F."/>
            <person name="Fuchs J."/>
            <person name="Jenkins J."/>
            <person name="Haas F.B."/>
            <person name="Piednoel M."/>
            <person name="Gundlach H."/>
            <person name="Van Bel M."/>
            <person name="Meyberg R."/>
            <person name="Vives C."/>
            <person name="Morata J."/>
            <person name="Symeonidi A."/>
            <person name="Hiss M."/>
            <person name="Muchero W."/>
            <person name="Kamisugi Y."/>
            <person name="Saleh O."/>
            <person name="Blanc G."/>
            <person name="Decker E.L."/>
            <person name="van Gessel N."/>
            <person name="Grimwood J."/>
            <person name="Hayes R.D."/>
            <person name="Graham S.W."/>
            <person name="Gunter L.E."/>
            <person name="McDaniel S.F."/>
            <person name="Hoernstein S.N.W."/>
            <person name="Larsson A."/>
            <person name="Li F.W."/>
            <person name="Perroud P.F."/>
            <person name="Phillips J."/>
            <person name="Ranjan P."/>
            <person name="Rokshar D.S."/>
            <person name="Rothfels C.J."/>
            <person name="Schneider L."/>
            <person name="Shu S."/>
            <person name="Stevenson D.W."/>
            <person name="Thummler F."/>
            <person name="Tillich M."/>
            <person name="Villarreal Aguilar J.C."/>
            <person name="Widiez T."/>
            <person name="Wong G.K."/>
            <person name="Wymore A."/>
            <person name="Zhang Y."/>
            <person name="Zimmer A.D."/>
            <person name="Quatrano R.S."/>
            <person name="Mayer K.F.X."/>
            <person name="Goodstein D."/>
            <person name="Casacuberta J.M."/>
            <person name="Vandepoele K."/>
            <person name="Reski R."/>
            <person name="Cuming A.C."/>
            <person name="Tuskan G.A."/>
            <person name="Maumus F."/>
            <person name="Salse J."/>
            <person name="Schmutz J."/>
            <person name="Rensing S.A."/>
        </authorList>
    </citation>
    <scope>NUCLEOTIDE SEQUENCE [LARGE SCALE GENOMIC DNA]</scope>
    <source>
        <strain evidence="4 5">cv. Gransden 2004</strain>
    </source>
</reference>
<keyword evidence="2" id="KW-0732">Signal</keyword>
<dbReference type="PaxDb" id="3218-PP1S24_28V6.1"/>
<gene>
    <name evidence="3" type="ORF">PHYPA_012533</name>
</gene>
<dbReference type="AlphaFoldDB" id="A0A2K1K2R8"/>
<evidence type="ECO:0000313" key="3">
    <source>
        <dbReference type="EMBL" id="PNR48060.1"/>
    </source>
</evidence>
<proteinExistence type="predicted"/>
<dbReference type="Proteomes" id="UP000006727">
    <property type="component" value="Chromosome 9"/>
</dbReference>
<feature type="signal peptide" evidence="2">
    <location>
        <begin position="1"/>
        <end position="16"/>
    </location>
</feature>
<keyword evidence="1" id="KW-0175">Coiled coil</keyword>
<dbReference type="InParanoid" id="A0A2K1K2R8"/>